<evidence type="ECO:0000259" key="7">
    <source>
        <dbReference type="Pfam" id="PF02601"/>
    </source>
</evidence>
<comment type="subcellular location">
    <subcellularLocation>
        <location evidence="5 6">Cytoplasm</location>
    </subcellularLocation>
</comment>
<dbReference type="Proteomes" id="UP000094291">
    <property type="component" value="Unassembled WGS sequence"/>
</dbReference>
<comment type="similarity">
    <text evidence="5 6">Belongs to the XseA family.</text>
</comment>
<dbReference type="HAMAP" id="MF_00378">
    <property type="entry name" value="Exonuc_7_L"/>
    <property type="match status" value="1"/>
</dbReference>
<dbReference type="NCBIfam" id="TIGR00237">
    <property type="entry name" value="xseA"/>
    <property type="match status" value="1"/>
</dbReference>
<evidence type="ECO:0000256" key="6">
    <source>
        <dbReference type="RuleBase" id="RU004355"/>
    </source>
</evidence>
<organism evidence="9 10">
    <name type="scientific">Terasakiispira papahanaumokuakeensis</name>
    <dbReference type="NCBI Taxonomy" id="197479"/>
    <lineage>
        <taxon>Bacteria</taxon>
        <taxon>Pseudomonadati</taxon>
        <taxon>Pseudomonadota</taxon>
        <taxon>Gammaproteobacteria</taxon>
        <taxon>Oceanospirillales</taxon>
        <taxon>Terasakiispira</taxon>
    </lineage>
</organism>
<evidence type="ECO:0000256" key="1">
    <source>
        <dbReference type="ARBA" id="ARBA00022490"/>
    </source>
</evidence>
<dbReference type="Pfam" id="PF13742">
    <property type="entry name" value="tRNA_anti_2"/>
    <property type="match status" value="1"/>
</dbReference>
<protein>
    <recommendedName>
        <fullName evidence="5">Exodeoxyribonuclease 7 large subunit</fullName>
        <ecNumber evidence="5">3.1.11.6</ecNumber>
    </recommendedName>
    <alternativeName>
        <fullName evidence="5">Exodeoxyribonuclease VII large subunit</fullName>
        <shortName evidence="5">Exonuclease VII large subunit</shortName>
    </alternativeName>
</protein>
<evidence type="ECO:0000256" key="3">
    <source>
        <dbReference type="ARBA" id="ARBA00022801"/>
    </source>
</evidence>
<dbReference type="GO" id="GO:0005737">
    <property type="term" value="C:cytoplasm"/>
    <property type="evidence" value="ECO:0007669"/>
    <property type="project" value="UniProtKB-SubCell"/>
</dbReference>
<name>A0A1E2V5Q4_9GAMM</name>
<evidence type="ECO:0000259" key="8">
    <source>
        <dbReference type="Pfam" id="PF13742"/>
    </source>
</evidence>
<reference evidence="9 10" key="1">
    <citation type="submission" date="2016-08" db="EMBL/GenBank/DDBJ databases">
        <authorList>
            <person name="Seilhamer J.J."/>
        </authorList>
    </citation>
    <scope>NUCLEOTIDE SEQUENCE [LARGE SCALE GENOMIC DNA]</scope>
    <source>
        <strain evidence="9 10">PH27A</strain>
    </source>
</reference>
<dbReference type="InterPro" id="IPR020579">
    <property type="entry name" value="Exonuc_VII_lsu_C"/>
</dbReference>
<keyword evidence="4 5" id="KW-0269">Exonuclease</keyword>
<dbReference type="CDD" id="cd04489">
    <property type="entry name" value="ExoVII_LU_OBF"/>
    <property type="match status" value="1"/>
</dbReference>
<dbReference type="Gene3D" id="2.40.50.1010">
    <property type="match status" value="1"/>
</dbReference>
<dbReference type="OrthoDB" id="9802795at2"/>
<keyword evidence="2 5" id="KW-0540">Nuclease</keyword>
<keyword evidence="3 5" id="KW-0378">Hydrolase</keyword>
<keyword evidence="10" id="KW-1185">Reference proteome</keyword>
<dbReference type="GO" id="GO:0003676">
    <property type="term" value="F:nucleic acid binding"/>
    <property type="evidence" value="ECO:0007669"/>
    <property type="project" value="InterPro"/>
</dbReference>
<feature type="domain" description="Exonuclease VII large subunit C-terminal" evidence="7">
    <location>
        <begin position="135"/>
        <end position="473"/>
    </location>
</feature>
<dbReference type="RefSeq" id="WP_084004369.1">
    <property type="nucleotide sequence ID" value="NZ_MDTQ01000001.1"/>
</dbReference>
<dbReference type="EC" id="3.1.11.6" evidence="5"/>
<comment type="function">
    <text evidence="5">Bidirectionally degrades single-stranded DNA into large acid-insoluble oligonucleotides, which are then degraded further into small acid-soluble oligonucleotides.</text>
</comment>
<dbReference type="PANTHER" id="PTHR30008:SF0">
    <property type="entry name" value="EXODEOXYRIBONUCLEASE 7 LARGE SUBUNIT"/>
    <property type="match status" value="1"/>
</dbReference>
<dbReference type="InterPro" id="IPR003753">
    <property type="entry name" value="Exonuc_VII_L"/>
</dbReference>
<feature type="domain" description="OB-fold nucleic acid binding" evidence="8">
    <location>
        <begin position="19"/>
        <end position="111"/>
    </location>
</feature>
<dbReference type="EMBL" id="MDTQ01000001">
    <property type="protein sequence ID" value="ODC02319.1"/>
    <property type="molecule type" value="Genomic_DNA"/>
</dbReference>
<evidence type="ECO:0000313" key="10">
    <source>
        <dbReference type="Proteomes" id="UP000094291"/>
    </source>
</evidence>
<dbReference type="GO" id="GO:0008855">
    <property type="term" value="F:exodeoxyribonuclease VII activity"/>
    <property type="evidence" value="ECO:0007669"/>
    <property type="project" value="UniProtKB-UniRule"/>
</dbReference>
<gene>
    <name evidence="5" type="primary">xseA</name>
    <name evidence="9" type="ORF">BFW38_00935</name>
</gene>
<comment type="catalytic activity">
    <reaction evidence="5 6">
        <text>Exonucleolytic cleavage in either 5'- to 3'- or 3'- to 5'-direction to yield nucleoside 5'-phosphates.</text>
        <dbReference type="EC" id="3.1.11.6"/>
    </reaction>
</comment>
<dbReference type="PANTHER" id="PTHR30008">
    <property type="entry name" value="EXODEOXYRIBONUCLEASE 7 LARGE SUBUNIT"/>
    <property type="match status" value="1"/>
</dbReference>
<evidence type="ECO:0000256" key="2">
    <source>
        <dbReference type="ARBA" id="ARBA00022722"/>
    </source>
</evidence>
<dbReference type="AlphaFoldDB" id="A0A1E2V5Q4"/>
<dbReference type="STRING" id="197479.BFW38_00935"/>
<comment type="caution">
    <text evidence="9">The sequence shown here is derived from an EMBL/GenBank/DDBJ whole genome shotgun (WGS) entry which is preliminary data.</text>
</comment>
<evidence type="ECO:0000256" key="4">
    <source>
        <dbReference type="ARBA" id="ARBA00022839"/>
    </source>
</evidence>
<dbReference type="InterPro" id="IPR025824">
    <property type="entry name" value="OB-fold_nuc-bd_dom"/>
</dbReference>
<dbReference type="GO" id="GO:0006308">
    <property type="term" value="P:DNA catabolic process"/>
    <property type="evidence" value="ECO:0007669"/>
    <property type="project" value="UniProtKB-UniRule"/>
</dbReference>
<accession>A0A1E2V5Q4</accession>
<dbReference type="Pfam" id="PF02601">
    <property type="entry name" value="Exonuc_VII_L"/>
    <property type="match status" value="1"/>
</dbReference>
<evidence type="ECO:0000256" key="5">
    <source>
        <dbReference type="HAMAP-Rule" id="MF_00378"/>
    </source>
</evidence>
<sequence>MSASTPLAPHERSSLERPLSVSQLMGRLNRLLELKVPSFWVEGEVTDFKAMRSGHWYFALKDERSRIQCVMFRGRNQLLPRPLREGDLVRASAQAGIYEPRGQLQVVIEGIELSGDGALLAALEALKQKLAGEGLFDPARRRPLPPCPQVIGVVTSAQAAALRDILHVLERRWPVAEVRVFPAQVQGEEAPVELRRALALAQREEAGQACDVLILARGGGSLADLQAFNDEWLARMVAACRIPIVTGVGHETDTTLVDYAADLRAPTPSAAAEAVSPSRDEYLSRLQYAAGRLQQAVARGLQQRIQRLDELSRRFSNPLDRQGPQQQRLQQLSRRLMSAGQRYLVLEQQRLGQLQQRLEAANPVRYLQHAEQQLIGLQARLWRHSPERQVQQGQAALTQLSQRLARAITQCCDQRQMHLAHLGQRLHLVSPLATLGRGYALVQDDQQRIVQTAGAVQVGDQLTVRLGEGGLSCCVEDTWESLDDEYKVSP</sequence>
<evidence type="ECO:0000313" key="9">
    <source>
        <dbReference type="EMBL" id="ODC02319.1"/>
    </source>
</evidence>
<comment type="subunit">
    <text evidence="5">Heterooligomer composed of large and small subunits.</text>
</comment>
<keyword evidence="1 5" id="KW-0963">Cytoplasm</keyword>
<dbReference type="GO" id="GO:0009318">
    <property type="term" value="C:exodeoxyribonuclease VII complex"/>
    <property type="evidence" value="ECO:0007669"/>
    <property type="project" value="UniProtKB-UniRule"/>
</dbReference>
<proteinExistence type="inferred from homology"/>